<keyword evidence="6 11" id="KW-0547">Nucleotide-binding</keyword>
<evidence type="ECO:0000259" key="12">
    <source>
        <dbReference type="SMART" id="SM00836"/>
    </source>
</evidence>
<sequence>MIIRKSDGGFGYDATDMASIRYRVDELKADRLIYVTDIRQAPHFGMVFAAARRAGYVPAEVLTEHVGFGMVLGANGKPYKTRDGGTVGLADLLDEAEKLASPEVALGAVKYADLQNQLIKDYVFAVERMVATTGNTGPYLQYAHARTCAIFRNPKAKGLAGDTITVLEEDHEQTLALLLGRFGETVAEVAATLQPHRLCTYLYDVATAYSSFYEHCPVLTSEGDVRESRLALAKLTQRVLGKGLYLLGIAAPEVM</sequence>
<dbReference type="EC" id="6.1.1.19" evidence="3"/>
<evidence type="ECO:0000313" key="14">
    <source>
        <dbReference type="Proteomes" id="UP000297703"/>
    </source>
</evidence>
<dbReference type="GO" id="GO:0005737">
    <property type="term" value="C:cytoplasm"/>
    <property type="evidence" value="ECO:0007669"/>
    <property type="project" value="UniProtKB-SubCell"/>
</dbReference>
<dbReference type="Gene3D" id="1.10.730.10">
    <property type="entry name" value="Isoleucyl-tRNA Synthetase, Domain 1"/>
    <property type="match status" value="1"/>
</dbReference>
<gene>
    <name evidence="13" type="ORF">DR999_PMT23773</name>
</gene>
<keyword evidence="14" id="KW-1185">Reference proteome</keyword>
<dbReference type="OrthoDB" id="68056at2759"/>
<reference evidence="13 14" key="1">
    <citation type="submission" date="2019-04" db="EMBL/GenBank/DDBJ databases">
        <title>Draft genome of the big-headed turtle Platysternon megacephalum.</title>
        <authorList>
            <person name="Gong S."/>
        </authorList>
    </citation>
    <scope>NUCLEOTIDE SEQUENCE [LARGE SCALE GENOMIC DNA]</scope>
    <source>
        <strain evidence="13">DO16091913</strain>
        <tissue evidence="13">Muscle</tissue>
    </source>
</reference>
<dbReference type="SUPFAM" id="SSF52374">
    <property type="entry name" value="Nucleotidylyl transferase"/>
    <property type="match status" value="1"/>
</dbReference>
<dbReference type="CDD" id="cd07956">
    <property type="entry name" value="Anticodon_Ia_Arg"/>
    <property type="match status" value="1"/>
</dbReference>
<comment type="similarity">
    <text evidence="2 11">Belongs to the class-I aminoacyl-tRNA synthetase family.</text>
</comment>
<evidence type="ECO:0000256" key="11">
    <source>
        <dbReference type="RuleBase" id="RU363038"/>
    </source>
</evidence>
<evidence type="ECO:0000256" key="8">
    <source>
        <dbReference type="ARBA" id="ARBA00022917"/>
    </source>
</evidence>
<dbReference type="Pfam" id="PF00750">
    <property type="entry name" value="tRNA-synt_1d"/>
    <property type="match status" value="1"/>
</dbReference>
<evidence type="ECO:0000256" key="3">
    <source>
        <dbReference type="ARBA" id="ARBA00012837"/>
    </source>
</evidence>
<dbReference type="GO" id="GO:0006420">
    <property type="term" value="P:arginyl-tRNA aminoacylation"/>
    <property type="evidence" value="ECO:0007669"/>
    <property type="project" value="InterPro"/>
</dbReference>
<evidence type="ECO:0000313" key="13">
    <source>
        <dbReference type="EMBL" id="TFJ94930.1"/>
    </source>
</evidence>
<name>A0A4D9DC30_9SAUR</name>
<comment type="caution">
    <text evidence="13">The sequence shown here is derived from an EMBL/GenBank/DDBJ whole genome shotgun (WGS) entry which is preliminary data.</text>
</comment>
<dbReference type="Pfam" id="PF05746">
    <property type="entry name" value="DALR_1"/>
    <property type="match status" value="1"/>
</dbReference>
<accession>A0A4D9DC30</accession>
<evidence type="ECO:0000256" key="7">
    <source>
        <dbReference type="ARBA" id="ARBA00022840"/>
    </source>
</evidence>
<evidence type="ECO:0000256" key="1">
    <source>
        <dbReference type="ARBA" id="ARBA00004496"/>
    </source>
</evidence>
<evidence type="ECO:0000256" key="9">
    <source>
        <dbReference type="ARBA" id="ARBA00023146"/>
    </source>
</evidence>
<evidence type="ECO:0000256" key="6">
    <source>
        <dbReference type="ARBA" id="ARBA00022741"/>
    </source>
</evidence>
<evidence type="ECO:0000256" key="10">
    <source>
        <dbReference type="ARBA" id="ARBA00049339"/>
    </source>
</evidence>
<dbReference type="Gene3D" id="3.40.50.620">
    <property type="entry name" value="HUPs"/>
    <property type="match status" value="1"/>
</dbReference>
<evidence type="ECO:0000256" key="5">
    <source>
        <dbReference type="ARBA" id="ARBA00022598"/>
    </source>
</evidence>
<keyword evidence="4" id="KW-0963">Cytoplasm</keyword>
<dbReference type="EMBL" id="QXTE01021276">
    <property type="protein sequence ID" value="TFJ94930.1"/>
    <property type="molecule type" value="Genomic_DNA"/>
</dbReference>
<dbReference type="AlphaFoldDB" id="A0A4D9DC30"/>
<dbReference type="STRING" id="55544.A0A4D9DC30"/>
<dbReference type="PANTHER" id="PTHR11956">
    <property type="entry name" value="ARGINYL-TRNA SYNTHETASE"/>
    <property type="match status" value="1"/>
</dbReference>
<feature type="domain" description="DALR anticodon binding" evidence="12">
    <location>
        <begin position="140"/>
        <end position="255"/>
    </location>
</feature>
<keyword evidence="8 11" id="KW-0648">Protein biosynthesis</keyword>
<dbReference type="GO" id="GO:0004814">
    <property type="term" value="F:arginine-tRNA ligase activity"/>
    <property type="evidence" value="ECO:0007669"/>
    <property type="project" value="UniProtKB-EC"/>
</dbReference>
<keyword evidence="5 11" id="KW-0436">Ligase</keyword>
<dbReference type="InterPro" id="IPR008909">
    <property type="entry name" value="DALR_anticod-bd"/>
</dbReference>
<keyword evidence="9 11" id="KW-0030">Aminoacyl-tRNA synthetase</keyword>
<proteinExistence type="inferred from homology"/>
<dbReference type="GO" id="GO:0005524">
    <property type="term" value="F:ATP binding"/>
    <property type="evidence" value="ECO:0007669"/>
    <property type="project" value="UniProtKB-KW"/>
</dbReference>
<comment type="subcellular location">
    <subcellularLocation>
        <location evidence="1">Cytoplasm</location>
    </subcellularLocation>
</comment>
<keyword evidence="7 11" id="KW-0067">ATP-binding</keyword>
<dbReference type="PANTHER" id="PTHR11956:SF5">
    <property type="entry name" value="ARGININE--TRNA LIGASE, CYTOPLASMIC"/>
    <property type="match status" value="1"/>
</dbReference>
<dbReference type="Proteomes" id="UP000297703">
    <property type="component" value="Unassembled WGS sequence"/>
</dbReference>
<dbReference type="SUPFAM" id="SSF47323">
    <property type="entry name" value="Anticodon-binding domain of a subclass of class I aminoacyl-tRNA synthetases"/>
    <property type="match status" value="1"/>
</dbReference>
<dbReference type="InterPro" id="IPR009080">
    <property type="entry name" value="tRNAsynth_Ia_anticodon-bd"/>
</dbReference>
<dbReference type="FunFam" id="1.10.730.10:FF:000008">
    <property type="entry name" value="Arginine--tRNA ligase"/>
    <property type="match status" value="1"/>
</dbReference>
<dbReference type="InterPro" id="IPR001278">
    <property type="entry name" value="Arg-tRNA-ligase"/>
</dbReference>
<dbReference type="InterPro" id="IPR014729">
    <property type="entry name" value="Rossmann-like_a/b/a_fold"/>
</dbReference>
<reference evidence="13 14" key="2">
    <citation type="submission" date="2019-04" db="EMBL/GenBank/DDBJ databases">
        <title>The genome sequence of big-headed turtle.</title>
        <authorList>
            <person name="Gong S."/>
        </authorList>
    </citation>
    <scope>NUCLEOTIDE SEQUENCE [LARGE SCALE GENOMIC DNA]</scope>
    <source>
        <strain evidence="13">DO16091913</strain>
        <tissue evidence="13">Muscle</tissue>
    </source>
</reference>
<protein>
    <recommendedName>
        <fullName evidence="3">arginine--tRNA ligase</fullName>
        <ecNumber evidence="3">6.1.1.19</ecNumber>
    </recommendedName>
</protein>
<evidence type="ECO:0000256" key="4">
    <source>
        <dbReference type="ARBA" id="ARBA00022490"/>
    </source>
</evidence>
<evidence type="ECO:0000256" key="2">
    <source>
        <dbReference type="ARBA" id="ARBA00005594"/>
    </source>
</evidence>
<organism evidence="13 14">
    <name type="scientific">Platysternon megacephalum</name>
    <name type="common">big-headed turtle</name>
    <dbReference type="NCBI Taxonomy" id="55544"/>
    <lineage>
        <taxon>Eukaryota</taxon>
        <taxon>Metazoa</taxon>
        <taxon>Chordata</taxon>
        <taxon>Craniata</taxon>
        <taxon>Vertebrata</taxon>
        <taxon>Euteleostomi</taxon>
        <taxon>Archelosauria</taxon>
        <taxon>Testudinata</taxon>
        <taxon>Testudines</taxon>
        <taxon>Cryptodira</taxon>
        <taxon>Durocryptodira</taxon>
        <taxon>Testudinoidea</taxon>
        <taxon>Platysternidae</taxon>
        <taxon>Platysternon</taxon>
    </lineage>
</organism>
<comment type="catalytic activity">
    <reaction evidence="10">
        <text>tRNA(Arg) + L-arginine + ATP = L-arginyl-tRNA(Arg) + AMP + diphosphate</text>
        <dbReference type="Rhea" id="RHEA:20301"/>
        <dbReference type="Rhea" id="RHEA-COMP:9658"/>
        <dbReference type="Rhea" id="RHEA-COMP:9673"/>
        <dbReference type="ChEBI" id="CHEBI:30616"/>
        <dbReference type="ChEBI" id="CHEBI:32682"/>
        <dbReference type="ChEBI" id="CHEBI:33019"/>
        <dbReference type="ChEBI" id="CHEBI:78442"/>
        <dbReference type="ChEBI" id="CHEBI:78513"/>
        <dbReference type="ChEBI" id="CHEBI:456215"/>
        <dbReference type="EC" id="6.1.1.19"/>
    </reaction>
</comment>
<dbReference type="InterPro" id="IPR035684">
    <property type="entry name" value="ArgRS_core"/>
</dbReference>
<dbReference type="SMART" id="SM00836">
    <property type="entry name" value="DALR_1"/>
    <property type="match status" value="1"/>
</dbReference>